<organism evidence="1 2">
    <name type="scientific">Mucilaginibacter mali</name>
    <dbReference type="NCBI Taxonomy" id="2740462"/>
    <lineage>
        <taxon>Bacteria</taxon>
        <taxon>Pseudomonadati</taxon>
        <taxon>Bacteroidota</taxon>
        <taxon>Sphingobacteriia</taxon>
        <taxon>Sphingobacteriales</taxon>
        <taxon>Sphingobacteriaceae</taxon>
        <taxon>Mucilaginibacter</taxon>
    </lineage>
</organism>
<protein>
    <recommendedName>
        <fullName evidence="3">Right-handed parallel beta-helix repeat-containing protein</fullName>
    </recommendedName>
</protein>
<name>A0A7D4PVI4_9SPHI</name>
<evidence type="ECO:0000313" key="1">
    <source>
        <dbReference type="EMBL" id="QKJ31588.1"/>
    </source>
</evidence>
<gene>
    <name evidence="1" type="ORF">HQ865_18065</name>
</gene>
<dbReference type="EMBL" id="CP054139">
    <property type="protein sequence ID" value="QKJ31588.1"/>
    <property type="molecule type" value="Genomic_DNA"/>
</dbReference>
<dbReference type="InterPro" id="IPR011050">
    <property type="entry name" value="Pectin_lyase_fold/virulence"/>
</dbReference>
<proteinExistence type="predicted"/>
<reference evidence="1 2" key="1">
    <citation type="submission" date="2020-05" db="EMBL/GenBank/DDBJ databases">
        <title>Mucilaginibacter mali sp. nov.</title>
        <authorList>
            <person name="Kim H.S."/>
            <person name="Lee K.C."/>
            <person name="Suh M.K."/>
            <person name="Kim J.-S."/>
            <person name="Han K.-I."/>
            <person name="Eom M.K."/>
            <person name="Shin Y.K."/>
            <person name="Lee J.-S."/>
        </authorList>
    </citation>
    <scope>NUCLEOTIDE SEQUENCE [LARGE SCALE GENOMIC DNA]</scope>
    <source>
        <strain evidence="1 2">G2-14</strain>
    </source>
</reference>
<dbReference type="PROSITE" id="PS51257">
    <property type="entry name" value="PROKAR_LIPOPROTEIN"/>
    <property type="match status" value="1"/>
</dbReference>
<dbReference type="AlphaFoldDB" id="A0A7D4PVI4"/>
<evidence type="ECO:0000313" key="2">
    <source>
        <dbReference type="Proteomes" id="UP000505355"/>
    </source>
</evidence>
<dbReference type="SUPFAM" id="SSF51126">
    <property type="entry name" value="Pectin lyase-like"/>
    <property type="match status" value="1"/>
</dbReference>
<dbReference type="KEGG" id="mmab:HQ865_18065"/>
<dbReference type="RefSeq" id="WP_173416247.1">
    <property type="nucleotide sequence ID" value="NZ_CP054139.1"/>
</dbReference>
<dbReference type="Gene3D" id="2.160.20.10">
    <property type="entry name" value="Single-stranded right-handed beta-helix, Pectin lyase-like"/>
    <property type="match status" value="1"/>
</dbReference>
<dbReference type="InterPro" id="IPR012334">
    <property type="entry name" value="Pectin_lyas_fold"/>
</dbReference>
<sequence>MKRIIQLAVITGSMYMLSACHQKEIVSISKPTVEAGAAITSDTLKGSVKGTMVSGKTYYFKSDVTVNNGDTLLMQSGVKLIALGDGSSAAKSPQLTIYGTFISLGTQEAPNWITVPDAQRVQANAFAGIWGGIVCAPAPAPDPNAPNPYKGGDLILKWTHVEFAGGPSGIGNPPYAQGDPRYLILFANLNKNFIMEDCWIYGSKDDAIRTTGGNISIMRNTFESCGQAGGEFFNMKSGTVGDLAYNVLIGAATNSLKAANTSTTTIQCNVNMYNNTMINGGWRQTKTGRGGSIDYEQGARGLCYNNLMVNCRFGLRVTTDADIPNIAYNNNYDYGNSAGIVAQFIATDGVASFKDKDIHGTAKQNNPMFYGFDVDKFDYSTQTGAVSYTAQPLYLLTVGTSNFRLLPGSPAIGKGKTDFSPLKAVTATGTLGANVMAPGKDIGAYQSDGTGNQH</sequence>
<evidence type="ECO:0008006" key="3">
    <source>
        <dbReference type="Google" id="ProtNLM"/>
    </source>
</evidence>
<dbReference type="Proteomes" id="UP000505355">
    <property type="component" value="Chromosome"/>
</dbReference>
<keyword evidence="2" id="KW-1185">Reference proteome</keyword>
<accession>A0A7D4PVI4</accession>